<evidence type="ECO:0000313" key="4">
    <source>
        <dbReference type="EMBL" id="KAG9072050.1"/>
    </source>
</evidence>
<evidence type="ECO:0000256" key="2">
    <source>
        <dbReference type="ARBA" id="ARBA00022842"/>
    </source>
</evidence>
<evidence type="ECO:0000313" key="5">
    <source>
        <dbReference type="Proteomes" id="UP000707451"/>
    </source>
</evidence>
<dbReference type="PANTHER" id="PTHR11081:SF9">
    <property type="entry name" value="FLAP ENDONUCLEASE 1"/>
    <property type="match status" value="1"/>
</dbReference>
<evidence type="ECO:0008006" key="6">
    <source>
        <dbReference type="Google" id="ProtNLM"/>
    </source>
</evidence>
<dbReference type="InterPro" id="IPR006084">
    <property type="entry name" value="XPG/Rad2"/>
</dbReference>
<gene>
    <name evidence="4" type="ORF">KI688_006272</name>
</gene>
<reference evidence="4" key="1">
    <citation type="submission" date="2021-06" db="EMBL/GenBank/DDBJ databases">
        <title>Genome Sequence of Mortierella hyaline Strain SCG-10, a Cold-Adapted, Nitrate-Reducing Fungus Isolated from Soil in Minnesota, USA.</title>
        <authorList>
            <person name="Aldossari N."/>
        </authorList>
    </citation>
    <scope>NUCLEOTIDE SEQUENCE</scope>
    <source>
        <strain evidence="4">SCG-10</strain>
    </source>
</reference>
<feature type="compositionally biased region" description="Basic and acidic residues" evidence="3">
    <location>
        <begin position="420"/>
        <end position="429"/>
    </location>
</feature>
<dbReference type="EMBL" id="JAHRHY010000002">
    <property type="protein sequence ID" value="KAG9072050.1"/>
    <property type="molecule type" value="Genomic_DNA"/>
</dbReference>
<dbReference type="Proteomes" id="UP000707451">
    <property type="component" value="Unassembled WGS sequence"/>
</dbReference>
<feature type="region of interest" description="Disordered" evidence="3">
    <location>
        <begin position="374"/>
        <end position="429"/>
    </location>
</feature>
<dbReference type="AlphaFoldDB" id="A0A9P7Y327"/>
<comment type="caution">
    <text evidence="4">The sequence shown here is derived from an EMBL/GenBank/DDBJ whole genome shotgun (WGS) entry which is preliminary data.</text>
</comment>
<keyword evidence="1" id="KW-0479">Metal-binding</keyword>
<keyword evidence="2" id="KW-0460">Magnesium</keyword>
<feature type="region of interest" description="Disordered" evidence="3">
    <location>
        <begin position="539"/>
        <end position="561"/>
    </location>
</feature>
<dbReference type="SUPFAM" id="SSF88723">
    <property type="entry name" value="PIN domain-like"/>
    <property type="match status" value="1"/>
</dbReference>
<accession>A0A9P7Y327</accession>
<protein>
    <recommendedName>
        <fullName evidence="6">XPG-I domain-containing protein</fullName>
    </recommendedName>
</protein>
<organism evidence="4 5">
    <name type="scientific">Linnemannia hyalina</name>
    <dbReference type="NCBI Taxonomy" id="64524"/>
    <lineage>
        <taxon>Eukaryota</taxon>
        <taxon>Fungi</taxon>
        <taxon>Fungi incertae sedis</taxon>
        <taxon>Mucoromycota</taxon>
        <taxon>Mortierellomycotina</taxon>
        <taxon>Mortierellomycetes</taxon>
        <taxon>Mortierellales</taxon>
        <taxon>Mortierellaceae</taxon>
        <taxon>Linnemannia</taxon>
    </lineage>
</organism>
<feature type="region of interest" description="Disordered" evidence="3">
    <location>
        <begin position="607"/>
        <end position="645"/>
    </location>
</feature>
<name>A0A9P7Y327_9FUNG</name>
<dbReference type="Gene3D" id="3.40.50.1010">
    <property type="entry name" value="5'-nuclease"/>
    <property type="match status" value="1"/>
</dbReference>
<feature type="compositionally biased region" description="Polar residues" evidence="3">
    <location>
        <begin position="551"/>
        <end position="561"/>
    </location>
</feature>
<dbReference type="OrthoDB" id="2438613at2759"/>
<evidence type="ECO:0000256" key="1">
    <source>
        <dbReference type="ARBA" id="ARBA00022723"/>
    </source>
</evidence>
<keyword evidence="5" id="KW-1185">Reference proteome</keyword>
<dbReference type="GO" id="GO:0017108">
    <property type="term" value="F:5'-flap endonuclease activity"/>
    <property type="evidence" value="ECO:0007669"/>
    <property type="project" value="TreeGrafter"/>
</dbReference>
<evidence type="ECO:0000256" key="3">
    <source>
        <dbReference type="SAM" id="MobiDB-lite"/>
    </source>
</evidence>
<dbReference type="GO" id="GO:0046872">
    <property type="term" value="F:metal ion binding"/>
    <property type="evidence" value="ECO:0007669"/>
    <property type="project" value="UniProtKB-KW"/>
</dbReference>
<dbReference type="InterPro" id="IPR029060">
    <property type="entry name" value="PIN-like_dom_sf"/>
</dbReference>
<dbReference type="PANTHER" id="PTHR11081">
    <property type="entry name" value="FLAP ENDONUCLEASE FAMILY MEMBER"/>
    <property type="match status" value="1"/>
</dbReference>
<proteinExistence type="predicted"/>
<sequence>MGVLKLWPFTKEQGYIAPIRAFPTIPPPNTQYHIDILGSFFSVIRRCFLHPNTTVACVKFEQHLISRLFPKSTTILHMDGPSPVEKNATNINRQSKRDKALTKGNQLLTIIEETLNNHGKLRKQQFKTLNKAIVDSFYLTHELRQALVQHLRASGWIVCGCRSEADTCIGSSYKQDDVVITRDSDALVYSNINTIWRPFGRDRYLVYHVSDLLRQLELSRTGLTTLGIVTQNDYGKGVHKMGVKGNFKVIRALETEDTLKNASVQELVDAYLENTTVSSKHPIERIFDSALQIFTLQQFTPLTLPHIQNPINELQEMTQRLADNSLAPQNQPKNIKIGHWWYQERYAVKTRSRLISHEKPDIFKQYVWKLPKENAESAKNPNSTTSTGTSTEAGPNTEAGPSTNVGATSPRPRKKQKSTPKKDQPAADKMTKFQLVKAMQREHPLRTLDIGTLKANTSRALKKEIPYDAELQQKLQHAITTCLSDISKLASRTKRRCQQAVGQYLENLSVDHLDEVDRTIFSYLTPYFSVQEIEEAKNGITPNPEEKPSDNKNNPQASIDNKNSPEAFFLSLLVAIYKASAPQKTKNACASAAVGLFLHKAKDYLPPKTGSDSAAEEEGTLARERSRSFQSRQGPNGELHHSEQDDRKKLAIITNVTRGRKFINLSEDELVRIFWPDVTLRKQLQSYAHPTLPSFTDPTRIPQKDVVGWLKNLDPGELINRLLTDIGRFTEDERRKRKDWSRSAHRMSVGDMTVHISNIQDKDFNLKASYSSKGYALRGSIKTDGYRIQLLAFKLNELSCVKYRRLSEDKLPDPLISTLGGTDHYLTEIRNVVKTTEDKAVYQPTFKHRRWLEQRKGRAVEGTELIAHKETNLPSLHGPEASIAEYVNQPRVVETDLETFYNNVTPSSNPTPFGLLYYGLVNFVITKALLVSVLPEDISSDVVKYIFPDAKPSCISPSEQNFGAQLCAQSATCDFVTTQEWFKEDQAIRNSMVHRAVSNFFSEASLWAHTNWYQLGGGNNEDTFTSALLEPILAAAFGMFADYKKLVVMGKKVVDGLFQDGLSTPVILIHGQGMEIDVYSISLCSEAFYPLTSLGKFRLVSSPYEFGLLLGTSTPLLPKIGDLFSLEVDDQDKYRATHKPKLAAKLQRARDDLFTQLSHTKSRRMSSAYVTAAQSPPMSTSGDSVAKRVLSLVLFTSGKTTVTFSTATTKHLRHFVSLSVGPEPPPLTSSFCPEIGSKSCWRKFWRAKFPHRA</sequence>